<dbReference type="InterPro" id="IPR000394">
    <property type="entry name" value="RNA_pol_sigma_54"/>
</dbReference>
<dbReference type="Gene3D" id="1.10.10.1330">
    <property type="entry name" value="RNA polymerase sigma-54 factor, core-binding domain"/>
    <property type="match status" value="1"/>
</dbReference>
<proteinExistence type="inferred from homology"/>
<protein>
    <submittedName>
        <fullName evidence="11">RNA polymerase factor sigma-54</fullName>
    </submittedName>
</protein>
<evidence type="ECO:0000256" key="8">
    <source>
        <dbReference type="ARBA" id="ARBA00023163"/>
    </source>
</evidence>
<dbReference type="KEGG" id="egd:GS424_014125"/>
<comment type="similarity">
    <text evidence="1">Belongs to the sigma-54 factor family.</text>
</comment>
<dbReference type="GO" id="GO:0016987">
    <property type="term" value="F:sigma factor activity"/>
    <property type="evidence" value="ECO:0007669"/>
    <property type="project" value="UniProtKB-KW"/>
</dbReference>
<dbReference type="InterPro" id="IPR007634">
    <property type="entry name" value="RNA_pol_sigma_54_DNA-bd"/>
</dbReference>
<keyword evidence="7" id="KW-0238">DNA-binding</keyword>
<dbReference type="InterPro" id="IPR007046">
    <property type="entry name" value="RNA_pol_sigma_54_core-bd"/>
</dbReference>
<dbReference type="GO" id="GO:0003677">
    <property type="term" value="F:DNA binding"/>
    <property type="evidence" value="ECO:0007669"/>
    <property type="project" value="UniProtKB-KW"/>
</dbReference>
<feature type="domain" description="RNA polymerase sigma factor 54 core-binding" evidence="10">
    <location>
        <begin position="77"/>
        <end position="259"/>
    </location>
</feature>
<dbReference type="EMBL" id="CP063310">
    <property type="protein sequence ID" value="QOS67632.1"/>
    <property type="molecule type" value="Genomic_DNA"/>
</dbReference>
<name>A0A6L7ISA2_9ACTN</name>
<dbReference type="Gene3D" id="1.10.10.60">
    <property type="entry name" value="Homeodomain-like"/>
    <property type="match status" value="1"/>
</dbReference>
<sequence>MKQSQHITQKLGLSQRHVQTMNMLAMTATELGAYLDEVALENPVIEVVRPAVEVGVFGGARSGAGALGIDEELVDAETPDKEDFLLSQVNTERLSCEELSALRYLIGMIDENGFLPQSAEQAARGVGIDRPTFVDMLKLLHSLEPHGIGARTVQESLLLQLRALSHDAWLAESIVRDHVALLAKNRVFELERAFPDATREEVVEALRLIRGLDPRPGSMFVVERTQYVLADVIVEETEAGFEIGLGPAGGYDVRLDGAYRLTVREGADRGAEAWVEAKYRQAYGLRASLKQRRELMLTITECVVRRQKAFFSLGARYLEGLTMSQVAKDLELSVSTVSRAVKGSYVQCRWGVLPFRSLFSQSAIERPAASGDPHMMLRDIVAGEQRSKPLSDQKIVEEFARRGVDLSRRTVARYRQELGIPPASERRYR</sequence>
<dbReference type="RefSeq" id="WP_160941127.1">
    <property type="nucleotide sequence ID" value="NZ_CP063310.1"/>
</dbReference>
<dbReference type="PIRSF" id="PIRSF000774">
    <property type="entry name" value="RpoN"/>
    <property type="match status" value="1"/>
</dbReference>
<dbReference type="AlphaFoldDB" id="A0A6L7ISA2"/>
<dbReference type="Proteomes" id="UP000478463">
    <property type="component" value="Chromosome"/>
</dbReference>
<keyword evidence="6" id="KW-0731">Sigma factor</keyword>
<dbReference type="PRINTS" id="PR00045">
    <property type="entry name" value="SIGMA54FCT"/>
</dbReference>
<dbReference type="PANTHER" id="PTHR32248">
    <property type="entry name" value="RNA POLYMERASE SIGMA-54 FACTOR"/>
    <property type="match status" value="1"/>
</dbReference>
<dbReference type="NCBIfam" id="TIGR02395">
    <property type="entry name" value="rpoN_sigma"/>
    <property type="match status" value="1"/>
</dbReference>
<dbReference type="InterPro" id="IPR038709">
    <property type="entry name" value="RpoN_core-bd_sf"/>
</dbReference>
<feature type="domain" description="RNA polymerase sigma factor 54 DNA-binding" evidence="9">
    <location>
        <begin position="274"/>
        <end position="427"/>
    </location>
</feature>
<dbReference type="PANTHER" id="PTHR32248:SF4">
    <property type="entry name" value="RNA POLYMERASE SIGMA-54 FACTOR"/>
    <property type="match status" value="1"/>
</dbReference>
<evidence type="ECO:0000313" key="11">
    <source>
        <dbReference type="EMBL" id="QOS67632.1"/>
    </source>
</evidence>
<dbReference type="GO" id="GO:0016779">
    <property type="term" value="F:nucleotidyltransferase activity"/>
    <property type="evidence" value="ECO:0007669"/>
    <property type="project" value="UniProtKB-KW"/>
</dbReference>
<evidence type="ECO:0000313" key="12">
    <source>
        <dbReference type="Proteomes" id="UP000478463"/>
    </source>
</evidence>
<dbReference type="Pfam" id="PF04552">
    <property type="entry name" value="Sigma54_DBD"/>
    <property type="match status" value="1"/>
</dbReference>
<evidence type="ECO:0000256" key="2">
    <source>
        <dbReference type="ARBA" id="ARBA00022478"/>
    </source>
</evidence>
<evidence type="ECO:0000256" key="1">
    <source>
        <dbReference type="ARBA" id="ARBA00008798"/>
    </source>
</evidence>
<dbReference type="PROSITE" id="PS50044">
    <property type="entry name" value="SIGMA54_3"/>
    <property type="match status" value="1"/>
</dbReference>
<gene>
    <name evidence="11" type="primary">rpoN</name>
    <name evidence="11" type="ORF">GS424_014125</name>
</gene>
<reference evidence="11 12" key="1">
    <citation type="submission" date="2020-10" db="EMBL/GenBank/DDBJ databases">
        <title>Eggerthella sp. nov., isolated from human feces.</title>
        <authorList>
            <person name="Yajun G."/>
        </authorList>
    </citation>
    <scope>NUCLEOTIDE SEQUENCE [LARGE SCALE GENOMIC DNA]</scope>
    <source>
        <strain evidence="11 12">HF-1101</strain>
    </source>
</reference>
<dbReference type="Pfam" id="PF04963">
    <property type="entry name" value="Sigma54_CBD"/>
    <property type="match status" value="1"/>
</dbReference>
<evidence type="ECO:0000259" key="9">
    <source>
        <dbReference type="Pfam" id="PF04552"/>
    </source>
</evidence>
<keyword evidence="8" id="KW-0804">Transcription</keyword>
<dbReference type="GO" id="GO:0000428">
    <property type="term" value="C:DNA-directed RNA polymerase complex"/>
    <property type="evidence" value="ECO:0007669"/>
    <property type="project" value="UniProtKB-KW"/>
</dbReference>
<organism evidence="11 12">
    <name type="scientific">Eggerthella guodeyinii</name>
    <dbReference type="NCBI Taxonomy" id="2690837"/>
    <lineage>
        <taxon>Bacteria</taxon>
        <taxon>Bacillati</taxon>
        <taxon>Actinomycetota</taxon>
        <taxon>Coriobacteriia</taxon>
        <taxon>Eggerthellales</taxon>
        <taxon>Eggerthellaceae</taxon>
        <taxon>Eggerthella</taxon>
    </lineage>
</organism>
<dbReference type="GO" id="GO:0006352">
    <property type="term" value="P:DNA-templated transcription initiation"/>
    <property type="evidence" value="ECO:0007669"/>
    <property type="project" value="InterPro"/>
</dbReference>
<dbReference type="Pfam" id="PF00309">
    <property type="entry name" value="Sigma54_AID"/>
    <property type="match status" value="1"/>
</dbReference>
<evidence type="ECO:0000256" key="6">
    <source>
        <dbReference type="ARBA" id="ARBA00023082"/>
    </source>
</evidence>
<evidence type="ECO:0000259" key="10">
    <source>
        <dbReference type="Pfam" id="PF04963"/>
    </source>
</evidence>
<accession>A0A6L7ISA2</accession>
<keyword evidence="3" id="KW-0808">Transferase</keyword>
<evidence type="ECO:0000256" key="4">
    <source>
        <dbReference type="ARBA" id="ARBA00022695"/>
    </source>
</evidence>
<keyword evidence="2" id="KW-0240">DNA-directed RNA polymerase</keyword>
<evidence type="ECO:0000256" key="3">
    <source>
        <dbReference type="ARBA" id="ARBA00022679"/>
    </source>
</evidence>
<keyword evidence="5" id="KW-0805">Transcription regulation</keyword>
<evidence type="ECO:0000256" key="7">
    <source>
        <dbReference type="ARBA" id="ARBA00023125"/>
    </source>
</evidence>
<dbReference type="GO" id="GO:0001216">
    <property type="term" value="F:DNA-binding transcription activator activity"/>
    <property type="evidence" value="ECO:0007669"/>
    <property type="project" value="InterPro"/>
</dbReference>
<evidence type="ECO:0000256" key="5">
    <source>
        <dbReference type="ARBA" id="ARBA00023015"/>
    </source>
</evidence>
<keyword evidence="4" id="KW-0548">Nucleotidyltransferase</keyword>